<keyword evidence="6" id="KW-0833">Ubl conjugation pathway</keyword>
<feature type="compositionally biased region" description="Gly residues" evidence="9">
    <location>
        <begin position="73"/>
        <end position="84"/>
    </location>
</feature>
<evidence type="ECO:0000256" key="7">
    <source>
        <dbReference type="ARBA" id="ARBA00022833"/>
    </source>
</evidence>
<proteinExistence type="predicted"/>
<feature type="compositionally biased region" description="Low complexity" evidence="9">
    <location>
        <begin position="40"/>
        <end position="49"/>
    </location>
</feature>
<accession>A0ABD3J9B3</accession>
<dbReference type="PROSITE" id="PS50089">
    <property type="entry name" value="ZF_RING_2"/>
    <property type="match status" value="1"/>
</dbReference>
<dbReference type="PANTHER" id="PTHR15710:SF108">
    <property type="entry name" value="OS03G0286100 PROTEIN"/>
    <property type="match status" value="1"/>
</dbReference>
<dbReference type="Proteomes" id="UP001634007">
    <property type="component" value="Unassembled WGS sequence"/>
</dbReference>
<keyword evidence="4" id="KW-0479">Metal-binding</keyword>
<dbReference type="Pfam" id="PF13639">
    <property type="entry name" value="zf-RING_2"/>
    <property type="match status" value="1"/>
</dbReference>
<evidence type="ECO:0000256" key="4">
    <source>
        <dbReference type="ARBA" id="ARBA00022723"/>
    </source>
</evidence>
<evidence type="ECO:0000259" key="10">
    <source>
        <dbReference type="PROSITE" id="PS50089"/>
    </source>
</evidence>
<dbReference type="SMART" id="SM00184">
    <property type="entry name" value="RING"/>
    <property type="match status" value="1"/>
</dbReference>
<name>A0ABD3J9B3_EUCGL</name>
<feature type="region of interest" description="Disordered" evidence="9">
    <location>
        <begin position="40"/>
        <end position="113"/>
    </location>
</feature>
<feature type="region of interest" description="Disordered" evidence="9">
    <location>
        <begin position="154"/>
        <end position="186"/>
    </location>
</feature>
<dbReference type="EMBL" id="JBJKBG010000009">
    <property type="protein sequence ID" value="KAL3723434.1"/>
    <property type="molecule type" value="Genomic_DNA"/>
</dbReference>
<keyword evidence="5 8" id="KW-0863">Zinc-finger</keyword>
<feature type="compositionally biased region" description="Acidic residues" evidence="9">
    <location>
        <begin position="174"/>
        <end position="186"/>
    </location>
</feature>
<dbReference type="GO" id="GO:0061630">
    <property type="term" value="F:ubiquitin protein ligase activity"/>
    <property type="evidence" value="ECO:0007669"/>
    <property type="project" value="UniProtKB-EC"/>
</dbReference>
<evidence type="ECO:0000256" key="6">
    <source>
        <dbReference type="ARBA" id="ARBA00022786"/>
    </source>
</evidence>
<reference evidence="11 12" key="1">
    <citation type="submission" date="2024-11" db="EMBL/GenBank/DDBJ databases">
        <title>Chromosome-level genome assembly of Eucalyptus globulus Labill. provides insights into its genome evolution.</title>
        <authorList>
            <person name="Li X."/>
        </authorList>
    </citation>
    <scope>NUCLEOTIDE SEQUENCE [LARGE SCALE GENOMIC DNA]</scope>
    <source>
        <strain evidence="11">CL2024</strain>
        <tissue evidence="11">Fresh tender leaves</tissue>
    </source>
</reference>
<dbReference type="EC" id="2.3.2.27" evidence="2"/>
<dbReference type="Gene3D" id="3.30.40.10">
    <property type="entry name" value="Zinc/RING finger domain, C3HC4 (zinc finger)"/>
    <property type="match status" value="1"/>
</dbReference>
<feature type="compositionally biased region" description="Basic and acidic residues" evidence="9">
    <location>
        <begin position="87"/>
        <end position="113"/>
    </location>
</feature>
<evidence type="ECO:0000256" key="8">
    <source>
        <dbReference type="PROSITE-ProRule" id="PRU00175"/>
    </source>
</evidence>
<evidence type="ECO:0000256" key="5">
    <source>
        <dbReference type="ARBA" id="ARBA00022771"/>
    </source>
</evidence>
<keyword evidence="3" id="KW-0808">Transferase</keyword>
<protein>
    <recommendedName>
        <fullName evidence="2">RING-type E3 ubiquitin transferase</fullName>
        <ecNumber evidence="2">2.3.2.27</ecNumber>
    </recommendedName>
</protein>
<dbReference type="GO" id="GO:0008270">
    <property type="term" value="F:zinc ion binding"/>
    <property type="evidence" value="ECO:0007669"/>
    <property type="project" value="UniProtKB-KW"/>
</dbReference>
<dbReference type="PANTHER" id="PTHR15710">
    <property type="entry name" value="E3 UBIQUITIN-PROTEIN LIGASE PRAJA"/>
    <property type="match status" value="1"/>
</dbReference>
<organism evidence="11 12">
    <name type="scientific">Eucalyptus globulus</name>
    <name type="common">Tasmanian blue gum</name>
    <dbReference type="NCBI Taxonomy" id="34317"/>
    <lineage>
        <taxon>Eukaryota</taxon>
        <taxon>Viridiplantae</taxon>
        <taxon>Streptophyta</taxon>
        <taxon>Embryophyta</taxon>
        <taxon>Tracheophyta</taxon>
        <taxon>Spermatophyta</taxon>
        <taxon>Magnoliopsida</taxon>
        <taxon>eudicotyledons</taxon>
        <taxon>Gunneridae</taxon>
        <taxon>Pentapetalae</taxon>
        <taxon>rosids</taxon>
        <taxon>malvids</taxon>
        <taxon>Myrtales</taxon>
        <taxon>Myrtaceae</taxon>
        <taxon>Myrtoideae</taxon>
        <taxon>Eucalypteae</taxon>
        <taxon>Eucalyptus</taxon>
    </lineage>
</organism>
<evidence type="ECO:0000313" key="12">
    <source>
        <dbReference type="Proteomes" id="UP001634007"/>
    </source>
</evidence>
<dbReference type="InterPro" id="IPR013083">
    <property type="entry name" value="Znf_RING/FYVE/PHD"/>
</dbReference>
<evidence type="ECO:0000256" key="9">
    <source>
        <dbReference type="SAM" id="MobiDB-lite"/>
    </source>
</evidence>
<sequence length="350" mass="37814">MARPPEDPETLEPGFLFEWYINPTFPSPFYVAGGSGVAPAAAARSPACDSDSDSDSGSDGSGSARGAEDAVGVGPGAAAGGGAESGPRIDSDRRESVSESARRAAADEADPRRAGLRVVSIDSDSDSEYLESENVCSFDLESQRNLAAELEWEEVSEQAHDRDEEEVTVSSENFTEELEGGEEDDNDSVARHLEWEFLLAVNNVQNIPTWDYGPHVAPPDDFFYAAEFDILLDQFVENEVAIRGSPPAAKAAVEDLPLIILSESDVQLSGGVCAVCKDEVSVGDGVRKLPCSHYYHGDCILPWLAIRNSCPICRYELPTDDLEYERSKGQSSGGRVTWDSQVSEDFELFA</sequence>
<dbReference type="SUPFAM" id="SSF57850">
    <property type="entry name" value="RING/U-box"/>
    <property type="match status" value="1"/>
</dbReference>
<feature type="domain" description="RING-type" evidence="10">
    <location>
        <begin position="273"/>
        <end position="314"/>
    </location>
</feature>
<feature type="compositionally biased region" description="Low complexity" evidence="9">
    <location>
        <begin position="57"/>
        <end position="72"/>
    </location>
</feature>
<dbReference type="FunFam" id="3.30.40.10:FF:000022">
    <property type="entry name" value="E3 ubiquitin-protein ligase RING1-like"/>
    <property type="match status" value="1"/>
</dbReference>
<evidence type="ECO:0000256" key="2">
    <source>
        <dbReference type="ARBA" id="ARBA00012483"/>
    </source>
</evidence>
<dbReference type="AlphaFoldDB" id="A0ABD3J9B3"/>
<evidence type="ECO:0000256" key="3">
    <source>
        <dbReference type="ARBA" id="ARBA00022679"/>
    </source>
</evidence>
<keyword evidence="7" id="KW-0862">Zinc</keyword>
<keyword evidence="12" id="KW-1185">Reference proteome</keyword>
<evidence type="ECO:0000256" key="1">
    <source>
        <dbReference type="ARBA" id="ARBA00000900"/>
    </source>
</evidence>
<dbReference type="InterPro" id="IPR001841">
    <property type="entry name" value="Znf_RING"/>
</dbReference>
<comment type="catalytic activity">
    <reaction evidence="1">
        <text>S-ubiquitinyl-[E2 ubiquitin-conjugating enzyme]-L-cysteine + [acceptor protein]-L-lysine = [E2 ubiquitin-conjugating enzyme]-L-cysteine + N(6)-ubiquitinyl-[acceptor protein]-L-lysine.</text>
        <dbReference type="EC" id="2.3.2.27"/>
    </reaction>
</comment>
<comment type="caution">
    <text evidence="11">The sequence shown here is derived from an EMBL/GenBank/DDBJ whole genome shotgun (WGS) entry which is preliminary data.</text>
</comment>
<gene>
    <name evidence="11" type="ORF">ACJRO7_035598</name>
</gene>
<evidence type="ECO:0000313" key="11">
    <source>
        <dbReference type="EMBL" id="KAL3723434.1"/>
    </source>
</evidence>